<dbReference type="Pfam" id="PF03133">
    <property type="entry name" value="TTL"/>
    <property type="match status" value="1"/>
</dbReference>
<protein>
    <recommendedName>
        <fullName evidence="4">Tubulin-tyrosine ligase</fullName>
    </recommendedName>
</protein>
<reference evidence="2" key="1">
    <citation type="submission" date="2023-01" db="EMBL/GenBank/DDBJ databases">
        <title>Metagenome sequencing of chrysophaentin producing Chrysophaeum taylorii.</title>
        <authorList>
            <person name="Davison J."/>
            <person name="Bewley C."/>
        </authorList>
    </citation>
    <scope>NUCLEOTIDE SEQUENCE</scope>
    <source>
        <strain evidence="2">NIES-1699</strain>
    </source>
</reference>
<feature type="region of interest" description="Disordered" evidence="1">
    <location>
        <begin position="314"/>
        <end position="338"/>
    </location>
</feature>
<organism evidence="2 3">
    <name type="scientific">Chrysophaeum taylorii</name>
    <dbReference type="NCBI Taxonomy" id="2483200"/>
    <lineage>
        <taxon>Eukaryota</taxon>
        <taxon>Sar</taxon>
        <taxon>Stramenopiles</taxon>
        <taxon>Ochrophyta</taxon>
        <taxon>Pelagophyceae</taxon>
        <taxon>Pelagomonadales</taxon>
        <taxon>Pelagomonadaceae</taxon>
        <taxon>Chrysophaeum</taxon>
    </lineage>
</organism>
<evidence type="ECO:0000313" key="2">
    <source>
        <dbReference type="EMBL" id="KAJ8601329.1"/>
    </source>
</evidence>
<dbReference type="Proteomes" id="UP001230188">
    <property type="component" value="Unassembled WGS sequence"/>
</dbReference>
<name>A0AAD7UBD5_9STRA</name>
<dbReference type="SUPFAM" id="SSF56059">
    <property type="entry name" value="Glutathione synthetase ATP-binding domain-like"/>
    <property type="match status" value="1"/>
</dbReference>
<proteinExistence type="predicted"/>
<evidence type="ECO:0000313" key="3">
    <source>
        <dbReference type="Proteomes" id="UP001230188"/>
    </source>
</evidence>
<dbReference type="Gene3D" id="3.30.470.20">
    <property type="entry name" value="ATP-grasp fold, B domain"/>
    <property type="match status" value="1"/>
</dbReference>
<gene>
    <name evidence="2" type="ORF">CTAYLR_007238</name>
</gene>
<comment type="caution">
    <text evidence="2">The sequence shown here is derived from an EMBL/GenBank/DDBJ whole genome shotgun (WGS) entry which is preliminary data.</text>
</comment>
<evidence type="ECO:0008006" key="4">
    <source>
        <dbReference type="Google" id="ProtNLM"/>
    </source>
</evidence>
<dbReference type="InterPro" id="IPR004344">
    <property type="entry name" value="TTL/TTLL_fam"/>
</dbReference>
<accession>A0AAD7UBD5</accession>
<evidence type="ECO:0000256" key="1">
    <source>
        <dbReference type="SAM" id="MobiDB-lite"/>
    </source>
</evidence>
<dbReference type="PANTHER" id="PTHR46069:SF1">
    <property type="entry name" value="CHROMOSOME UNDETERMINED SCAFFOLD_125, WHOLE GENOME SHOTGUN SEQUENCE"/>
    <property type="match status" value="1"/>
</dbReference>
<keyword evidence="3" id="KW-1185">Reference proteome</keyword>
<dbReference type="AlphaFoldDB" id="A0AAD7UBD5"/>
<dbReference type="EMBL" id="JAQMWT010000439">
    <property type="protein sequence ID" value="KAJ8601329.1"/>
    <property type="molecule type" value="Genomic_DNA"/>
</dbReference>
<sequence length="338" mass="37475">MIKVTDVGSGWKSVPWDAVFARRIVGDRLFLRSALIRKELLPLYAGSHMPLTYQKGWQDEALNPSGRDYDDGWVVKPTDSSNANGVAFAATVEEAWALVDAESRCYVIQRVVRSYLIDGHKFHARALLLLVGDLDGYVYDDARLLLAPLAAEEDDDHARITNRSFNKNHPLYDPDSHNRSLCDAADLDGVLRQIRTVVAALCSALADHGDACKRQRSEDDEKTPRLKRHFLALENTWELFGLDFMVDAGGTVVLLEANPEPSMDMWPNGVNSKADVLRGKCPVTDGVPRTAEDDARPGFTQVYSKRLARVLRTARARRRSAADNTVPPPPPSATVLGK</sequence>
<dbReference type="PANTHER" id="PTHR46069">
    <property type="entry name" value="TUBULIN TYROSINE LIGASE"/>
    <property type="match status" value="1"/>
</dbReference>